<reference evidence="1 2" key="1">
    <citation type="journal article" date="2023" name="J. Hered.">
        <title>Chromosome-level genome of the wood stork (Mycteria americana) provides insight into avian chromosome evolution.</title>
        <authorList>
            <person name="Flamio R. Jr."/>
            <person name="Ramstad K.M."/>
        </authorList>
    </citation>
    <scope>NUCLEOTIDE SEQUENCE [LARGE SCALE GENOMIC DNA]</scope>
    <source>
        <strain evidence="1">JAX WOST 10</strain>
    </source>
</reference>
<dbReference type="Proteomes" id="UP001333110">
    <property type="component" value="Unassembled WGS sequence"/>
</dbReference>
<gene>
    <name evidence="1" type="ORF">QYF61_002866</name>
</gene>
<protein>
    <submittedName>
        <fullName evidence="1">Uncharacterized protein</fullName>
    </submittedName>
</protein>
<organism evidence="1 2">
    <name type="scientific">Mycteria americana</name>
    <name type="common">Wood stork</name>
    <dbReference type="NCBI Taxonomy" id="33587"/>
    <lineage>
        <taxon>Eukaryota</taxon>
        <taxon>Metazoa</taxon>
        <taxon>Chordata</taxon>
        <taxon>Craniata</taxon>
        <taxon>Vertebrata</taxon>
        <taxon>Euteleostomi</taxon>
        <taxon>Archelosauria</taxon>
        <taxon>Archosauria</taxon>
        <taxon>Dinosauria</taxon>
        <taxon>Saurischia</taxon>
        <taxon>Theropoda</taxon>
        <taxon>Coelurosauria</taxon>
        <taxon>Aves</taxon>
        <taxon>Neognathae</taxon>
        <taxon>Neoaves</taxon>
        <taxon>Aequornithes</taxon>
        <taxon>Ciconiiformes</taxon>
        <taxon>Ciconiidae</taxon>
        <taxon>Mycteria</taxon>
    </lineage>
</organism>
<evidence type="ECO:0000313" key="2">
    <source>
        <dbReference type="Proteomes" id="UP001333110"/>
    </source>
</evidence>
<dbReference type="AlphaFoldDB" id="A0AAN7N6N7"/>
<dbReference type="EMBL" id="JAUNZN010000005">
    <property type="protein sequence ID" value="KAK4820662.1"/>
    <property type="molecule type" value="Genomic_DNA"/>
</dbReference>
<sequence>MKLITAFGKYITDTMGQILMQPVVLLIMYRGSCAAVGSITIQTGRILSGSNKLKITVCHLAVAKQPSAIVLAV</sequence>
<evidence type="ECO:0000313" key="1">
    <source>
        <dbReference type="EMBL" id="KAK4820662.1"/>
    </source>
</evidence>
<comment type="caution">
    <text evidence="1">The sequence shown here is derived from an EMBL/GenBank/DDBJ whole genome shotgun (WGS) entry which is preliminary data.</text>
</comment>
<keyword evidence="2" id="KW-1185">Reference proteome</keyword>
<accession>A0AAN7N6N7</accession>
<name>A0AAN7N6N7_MYCAM</name>
<proteinExistence type="predicted"/>